<evidence type="ECO:0008006" key="6">
    <source>
        <dbReference type="Google" id="ProtNLM"/>
    </source>
</evidence>
<evidence type="ECO:0000313" key="5">
    <source>
        <dbReference type="EMBL" id="GAF93698.1"/>
    </source>
</evidence>
<dbReference type="Gene3D" id="1.10.287.180">
    <property type="entry name" value="Transcription elongation factor, GreA/GreB, N-terminal domain"/>
    <property type="match status" value="1"/>
</dbReference>
<dbReference type="GO" id="GO:0003677">
    <property type="term" value="F:DNA binding"/>
    <property type="evidence" value="ECO:0007669"/>
    <property type="project" value="InterPro"/>
</dbReference>
<feature type="domain" description="Transcription elongation factor GreA/GreB N-terminal" evidence="4">
    <location>
        <begin position="7"/>
        <end position="77"/>
    </location>
</feature>
<keyword evidence="1" id="KW-0805">Transcription regulation</keyword>
<dbReference type="GO" id="GO:0006354">
    <property type="term" value="P:DNA-templated transcription elongation"/>
    <property type="evidence" value="ECO:0007669"/>
    <property type="project" value="TreeGrafter"/>
</dbReference>
<dbReference type="PIRSF" id="PIRSF006092">
    <property type="entry name" value="GreA_GreB"/>
    <property type="match status" value="1"/>
</dbReference>
<dbReference type="InterPro" id="IPR001437">
    <property type="entry name" value="Tscrpt_elong_fac_GreA/B_C"/>
</dbReference>
<dbReference type="InterPro" id="IPR036805">
    <property type="entry name" value="Tscrpt_elong_fac_GreA/B_N_sf"/>
</dbReference>
<dbReference type="Pfam" id="PF01272">
    <property type="entry name" value="GreA_GreB"/>
    <property type="match status" value="1"/>
</dbReference>
<feature type="domain" description="Transcription elongation factor GreA/GreB C-terminal" evidence="3">
    <location>
        <begin position="84"/>
        <end position="158"/>
    </location>
</feature>
<dbReference type="GO" id="GO:0032784">
    <property type="term" value="P:regulation of DNA-templated transcription elongation"/>
    <property type="evidence" value="ECO:0007669"/>
    <property type="project" value="InterPro"/>
</dbReference>
<dbReference type="InterPro" id="IPR022691">
    <property type="entry name" value="Tscrpt_elong_fac_GreA/B_N"/>
</dbReference>
<dbReference type="InterPro" id="IPR036953">
    <property type="entry name" value="GreA/GreB_C_sf"/>
</dbReference>
<name>X0TJI1_9ZZZZ</name>
<reference evidence="5" key="1">
    <citation type="journal article" date="2014" name="Front. Microbiol.">
        <title>High frequency of phylogenetically diverse reductive dehalogenase-homologous genes in deep subseafloor sedimentary metagenomes.</title>
        <authorList>
            <person name="Kawai M."/>
            <person name="Futagami T."/>
            <person name="Toyoda A."/>
            <person name="Takaki Y."/>
            <person name="Nishi S."/>
            <person name="Hori S."/>
            <person name="Arai W."/>
            <person name="Tsubouchi T."/>
            <person name="Morono Y."/>
            <person name="Uchiyama I."/>
            <person name="Ito T."/>
            <person name="Fujiyama A."/>
            <person name="Inagaki F."/>
            <person name="Takami H."/>
        </authorList>
    </citation>
    <scope>NUCLEOTIDE SEQUENCE</scope>
    <source>
        <strain evidence="5">Expedition CK06-06</strain>
    </source>
</reference>
<accession>X0TJI1</accession>
<dbReference type="SUPFAM" id="SSF54534">
    <property type="entry name" value="FKBP-like"/>
    <property type="match status" value="1"/>
</dbReference>
<comment type="caution">
    <text evidence="5">The sequence shown here is derived from an EMBL/GenBank/DDBJ whole genome shotgun (WGS) entry which is preliminary data.</text>
</comment>
<evidence type="ECO:0000256" key="1">
    <source>
        <dbReference type="ARBA" id="ARBA00023015"/>
    </source>
</evidence>
<protein>
    <recommendedName>
        <fullName evidence="6">Transcription elongation factor GreA</fullName>
    </recommendedName>
</protein>
<dbReference type="SUPFAM" id="SSF46557">
    <property type="entry name" value="GreA transcript cleavage protein, N-terminal domain"/>
    <property type="match status" value="1"/>
</dbReference>
<gene>
    <name evidence="5" type="ORF">S01H1_27951</name>
</gene>
<organism evidence="5">
    <name type="scientific">marine sediment metagenome</name>
    <dbReference type="NCBI Taxonomy" id="412755"/>
    <lineage>
        <taxon>unclassified sequences</taxon>
        <taxon>metagenomes</taxon>
        <taxon>ecological metagenomes</taxon>
    </lineage>
</organism>
<dbReference type="PANTHER" id="PTHR30437">
    <property type="entry name" value="TRANSCRIPTION ELONGATION FACTOR GREA"/>
    <property type="match status" value="1"/>
</dbReference>
<dbReference type="Pfam" id="PF03449">
    <property type="entry name" value="GreA_GreB_N"/>
    <property type="match status" value="1"/>
</dbReference>
<keyword evidence="2" id="KW-0804">Transcription</keyword>
<dbReference type="InterPro" id="IPR023459">
    <property type="entry name" value="Tscrpt_elong_fac_GreA/B_fam"/>
</dbReference>
<dbReference type="Gene3D" id="3.10.50.30">
    <property type="entry name" value="Transcription elongation factor, GreA/GreB, C-terminal domain"/>
    <property type="match status" value="1"/>
</dbReference>
<dbReference type="GO" id="GO:0070063">
    <property type="term" value="F:RNA polymerase binding"/>
    <property type="evidence" value="ECO:0007669"/>
    <property type="project" value="InterPro"/>
</dbReference>
<evidence type="ECO:0000259" key="4">
    <source>
        <dbReference type="Pfam" id="PF03449"/>
    </source>
</evidence>
<dbReference type="AlphaFoldDB" id="X0TJI1"/>
<evidence type="ECO:0000256" key="2">
    <source>
        <dbReference type="ARBA" id="ARBA00023163"/>
    </source>
</evidence>
<evidence type="ECO:0000259" key="3">
    <source>
        <dbReference type="Pfam" id="PF01272"/>
    </source>
</evidence>
<dbReference type="EMBL" id="BARS01017054">
    <property type="protein sequence ID" value="GAF93698.1"/>
    <property type="molecule type" value="Genomic_DNA"/>
</dbReference>
<sequence length="159" mass="17951">MNKEAIKLTKEGYGLMQQELDHAQKILYEEIPEKLKASKLNGGDLRENKEYMYLQSQQQYYEREVRRLTSILEVAEVLPDEEISKDVIGIGSSFILQNLTLKESGTFTLVSPAEVDLESGKISMASPVGRVLLGKREGEEVTTELPWGASKYRVIAINK</sequence>
<proteinExistence type="predicted"/>
<dbReference type="PANTHER" id="PTHR30437:SF4">
    <property type="entry name" value="TRANSCRIPTION ELONGATION FACTOR GREA"/>
    <property type="match status" value="1"/>
</dbReference>